<dbReference type="InterPro" id="IPR049973">
    <property type="entry name" value="STY0301-like"/>
</dbReference>
<name>A0A9P3WJM7_KLUIN</name>
<dbReference type="RefSeq" id="WP_047371684.1">
    <property type="nucleotide sequence ID" value="NZ_CABMNU010000005.1"/>
</dbReference>
<dbReference type="EMBL" id="DACSUM010000032">
    <property type="protein sequence ID" value="HAT3583270.1"/>
    <property type="molecule type" value="Genomic_DNA"/>
</dbReference>
<reference evidence="3" key="2">
    <citation type="submission" date="2020-10" db="EMBL/GenBank/DDBJ databases">
        <authorList>
            <consortium name="NCBI Pathogen Detection Project"/>
        </authorList>
    </citation>
    <scope>NUCLEOTIDE SEQUENCE</scope>
    <source>
        <strain evidence="3">CAVp300</strain>
    </source>
</reference>
<feature type="chain" id="PRO_5040048659" evidence="1">
    <location>
        <begin position="23"/>
        <end position="121"/>
    </location>
</feature>
<dbReference type="AlphaFoldDB" id="A0A9P3WJM7"/>
<feature type="signal peptide" evidence="1">
    <location>
        <begin position="1"/>
        <end position="22"/>
    </location>
</feature>
<organism evidence="3 4">
    <name type="scientific">Kluyvera intermedia</name>
    <name type="common">Enterobacter intermedius</name>
    <dbReference type="NCBI Taxonomy" id="61648"/>
    <lineage>
        <taxon>Bacteria</taxon>
        <taxon>Pseudomonadati</taxon>
        <taxon>Pseudomonadota</taxon>
        <taxon>Gammaproteobacteria</taxon>
        <taxon>Enterobacterales</taxon>
        <taxon>Enterobacteriaceae</taxon>
        <taxon>Kluyvera</taxon>
    </lineage>
</organism>
<reference evidence="3" key="1">
    <citation type="journal article" date="2018" name="Genome Biol.">
        <title>SKESA: strategic k-mer extension for scrupulous assemblies.</title>
        <authorList>
            <person name="Souvorov A."/>
            <person name="Agarwala R."/>
            <person name="Lipman D.J."/>
        </authorList>
    </citation>
    <scope>NUCLEOTIDE SEQUENCE</scope>
    <source>
        <strain evidence="3">CAVp300</strain>
    </source>
</reference>
<protein>
    <submittedName>
        <fullName evidence="3">Uncharacterized protein</fullName>
    </submittedName>
</protein>
<evidence type="ECO:0000313" key="3">
    <source>
        <dbReference type="EMBL" id="HAT3585311.1"/>
    </source>
</evidence>
<gene>
    <name evidence="2" type="ORF">I8531_003603</name>
    <name evidence="3" type="ORF">I8531_005744</name>
</gene>
<comment type="caution">
    <text evidence="3">The sequence shown here is derived from an EMBL/GenBank/DDBJ whole genome shotgun (WGS) entry which is preliminary data.</text>
</comment>
<sequence length="121" mass="13588">MSWNNVLLLSAGMFLFSGIAQAEKINCPETLKEGNKTYTMNYVSLFMGPPEEKADLMPDTLDAWVWTLKDYQDYVKEHNTSLFLVCRYKGIDKIVTIKVPAAAKKCSAHYGKKDAVLAACE</sequence>
<evidence type="ECO:0000256" key="1">
    <source>
        <dbReference type="SAM" id="SignalP"/>
    </source>
</evidence>
<evidence type="ECO:0000313" key="4">
    <source>
        <dbReference type="Proteomes" id="UP000867740"/>
    </source>
</evidence>
<accession>A0A9P3WJM7</accession>
<keyword evidence="1" id="KW-0732">Signal</keyword>
<proteinExistence type="predicted"/>
<evidence type="ECO:0000313" key="2">
    <source>
        <dbReference type="EMBL" id="HAT3583270.1"/>
    </source>
</evidence>
<dbReference type="EMBL" id="DACSUM010000146">
    <property type="protein sequence ID" value="HAT3585311.1"/>
    <property type="molecule type" value="Genomic_DNA"/>
</dbReference>
<dbReference type="NCBIfam" id="NF042415">
    <property type="entry name" value="STY0301_fam"/>
    <property type="match status" value="1"/>
</dbReference>
<dbReference type="Proteomes" id="UP000867740">
    <property type="component" value="Unassembled WGS sequence"/>
</dbReference>